<name>A0A6J4IDI7_9PROT</name>
<proteinExistence type="predicted"/>
<keyword evidence="2" id="KW-0808">Transferase</keyword>
<dbReference type="GO" id="GO:0008168">
    <property type="term" value="F:methyltransferase activity"/>
    <property type="evidence" value="ECO:0007669"/>
    <property type="project" value="UniProtKB-KW"/>
</dbReference>
<dbReference type="GO" id="GO:0032259">
    <property type="term" value="P:methylation"/>
    <property type="evidence" value="ECO:0007669"/>
    <property type="project" value="UniProtKB-KW"/>
</dbReference>
<evidence type="ECO:0000313" key="2">
    <source>
        <dbReference type="EMBL" id="CAA9247928.1"/>
    </source>
</evidence>
<gene>
    <name evidence="2" type="ORF">AVDCRST_MAG27-1872</name>
</gene>
<protein>
    <submittedName>
        <fullName evidence="2">DNA modification methylase</fullName>
    </submittedName>
</protein>
<accession>A0A6J4IDI7</accession>
<feature type="compositionally biased region" description="Low complexity" evidence="1">
    <location>
        <begin position="121"/>
        <end position="131"/>
    </location>
</feature>
<feature type="non-terminal residue" evidence="2">
    <location>
        <position position="150"/>
    </location>
</feature>
<feature type="non-terminal residue" evidence="2">
    <location>
        <position position="1"/>
    </location>
</feature>
<keyword evidence="2" id="KW-0489">Methyltransferase</keyword>
<reference evidence="2" key="1">
    <citation type="submission" date="2020-02" db="EMBL/GenBank/DDBJ databases">
        <authorList>
            <person name="Meier V. D."/>
        </authorList>
    </citation>
    <scope>NUCLEOTIDE SEQUENCE</scope>
    <source>
        <strain evidence="2">AVDCRST_MAG27</strain>
    </source>
</reference>
<feature type="compositionally biased region" description="Basic residues" evidence="1">
    <location>
        <begin position="69"/>
        <end position="85"/>
    </location>
</feature>
<sequence length="150" mass="16481">GRPQVHPAARGHTARKRHRDIACASRASLTPVSHIPASAYCRAGALRPQCPDPLRGTGGSNRRLDPRVRLHQPHPGRWRPRRHRQPWPLARRSQAGPERGADHRARAPNASPTSGLHPCRQPRGPLGQLGRGPLRIELGELQADGFDLAL</sequence>
<feature type="region of interest" description="Disordered" evidence="1">
    <location>
        <begin position="45"/>
        <end position="131"/>
    </location>
</feature>
<dbReference type="EMBL" id="CADCTD010000076">
    <property type="protein sequence ID" value="CAA9247928.1"/>
    <property type="molecule type" value="Genomic_DNA"/>
</dbReference>
<dbReference type="AlphaFoldDB" id="A0A6J4IDI7"/>
<organism evidence="2">
    <name type="scientific">uncultured Craurococcus sp</name>
    <dbReference type="NCBI Taxonomy" id="1135998"/>
    <lineage>
        <taxon>Bacteria</taxon>
        <taxon>Pseudomonadati</taxon>
        <taxon>Pseudomonadota</taxon>
        <taxon>Alphaproteobacteria</taxon>
        <taxon>Acetobacterales</taxon>
        <taxon>Acetobacteraceae</taxon>
        <taxon>Craurococcus</taxon>
        <taxon>environmental samples</taxon>
    </lineage>
</organism>
<evidence type="ECO:0000256" key="1">
    <source>
        <dbReference type="SAM" id="MobiDB-lite"/>
    </source>
</evidence>